<sequence>MSGDPGGLEVFEVDSDNPQVSAERSLFFAAFGVAVRRRFGVPADRREIIEFIAELRVDLSQDVEDLDPQVTEDWIRGALGDLPPERRDRLHEDPEALVQATIYVLARLRNQGIVGDGGMDRFLDATLALAARSQDAYLEERADERGQPPMPPVEVIFGR</sequence>
<comment type="caution">
    <text evidence="1">The sequence shown here is derived from an EMBL/GenBank/DDBJ whole genome shotgun (WGS) entry which is preliminary data.</text>
</comment>
<evidence type="ECO:0000313" key="2">
    <source>
        <dbReference type="Proteomes" id="UP001597083"/>
    </source>
</evidence>
<proteinExistence type="predicted"/>
<keyword evidence="2" id="KW-1185">Reference proteome</keyword>
<organism evidence="1 2">
    <name type="scientific">Actinomadura adrarensis</name>
    <dbReference type="NCBI Taxonomy" id="1819600"/>
    <lineage>
        <taxon>Bacteria</taxon>
        <taxon>Bacillati</taxon>
        <taxon>Actinomycetota</taxon>
        <taxon>Actinomycetes</taxon>
        <taxon>Streptosporangiales</taxon>
        <taxon>Thermomonosporaceae</taxon>
        <taxon>Actinomadura</taxon>
    </lineage>
</organism>
<dbReference type="EMBL" id="JBHTIR010004106">
    <property type="protein sequence ID" value="MFD0856415.1"/>
    <property type="molecule type" value="Genomic_DNA"/>
</dbReference>
<protein>
    <recommendedName>
        <fullName evidence="3">DUF2267 domain-containing protein</fullName>
    </recommendedName>
</protein>
<dbReference type="Proteomes" id="UP001597083">
    <property type="component" value="Unassembled WGS sequence"/>
</dbReference>
<reference evidence="2" key="1">
    <citation type="journal article" date="2019" name="Int. J. Syst. Evol. Microbiol.">
        <title>The Global Catalogue of Microorganisms (GCM) 10K type strain sequencing project: providing services to taxonomists for standard genome sequencing and annotation.</title>
        <authorList>
            <consortium name="The Broad Institute Genomics Platform"/>
            <consortium name="The Broad Institute Genome Sequencing Center for Infectious Disease"/>
            <person name="Wu L."/>
            <person name="Ma J."/>
        </authorList>
    </citation>
    <scope>NUCLEOTIDE SEQUENCE [LARGE SCALE GENOMIC DNA]</scope>
    <source>
        <strain evidence="2">JCM 31696</strain>
    </source>
</reference>
<evidence type="ECO:0000313" key="1">
    <source>
        <dbReference type="EMBL" id="MFD0856415.1"/>
    </source>
</evidence>
<evidence type="ECO:0008006" key="3">
    <source>
        <dbReference type="Google" id="ProtNLM"/>
    </source>
</evidence>
<accession>A0ABW3CPE0</accession>
<gene>
    <name evidence="1" type="ORF">ACFQ07_29515</name>
</gene>
<name>A0ABW3CPE0_9ACTN</name>